<evidence type="ECO:0000313" key="3">
    <source>
        <dbReference type="Proteomes" id="UP000481876"/>
    </source>
</evidence>
<evidence type="ECO:0000313" key="2">
    <source>
        <dbReference type="EMBL" id="KAB2771026.1"/>
    </source>
</evidence>
<protein>
    <submittedName>
        <fullName evidence="2">Uncharacterized protein</fullName>
    </submittedName>
</protein>
<evidence type="ECO:0000256" key="1">
    <source>
        <dbReference type="SAM" id="MobiDB-lite"/>
    </source>
</evidence>
<name>A0A6L3Z7U6_BRUAN</name>
<dbReference type="AlphaFoldDB" id="A0A6L3Z7U6"/>
<dbReference type="Proteomes" id="UP000481876">
    <property type="component" value="Unassembled WGS sequence"/>
</dbReference>
<reference evidence="2 3" key="1">
    <citation type="submission" date="2019-09" db="EMBL/GenBank/DDBJ databases">
        <title>Taxonomic organization of the family Brucellaceae based on a phylogenomic approach.</title>
        <authorList>
            <person name="Leclercq S."/>
            <person name="Cloeckaert A."/>
            <person name="Zygmunt M.S."/>
        </authorList>
    </citation>
    <scope>NUCLEOTIDE SEQUENCE [LARGE SCALE GENOMIC DNA]</scope>
    <source>
        <strain evidence="2 3">LMG 3313</strain>
    </source>
</reference>
<sequence>MMGLLCRWPVVVEDDGGLVLGGTGPPSSDREAQGSVTAARAAHPDVWEEWPTLWGGPPIRSMGV</sequence>
<proteinExistence type="predicted"/>
<feature type="region of interest" description="Disordered" evidence="1">
    <location>
        <begin position="20"/>
        <end position="42"/>
    </location>
</feature>
<gene>
    <name evidence="2" type="ORF">F9L04_08520</name>
</gene>
<comment type="caution">
    <text evidence="2">The sequence shown here is derived from an EMBL/GenBank/DDBJ whole genome shotgun (WGS) entry which is preliminary data.</text>
</comment>
<organism evidence="2 3">
    <name type="scientific">Brucella anthropi</name>
    <name type="common">Ochrobactrum anthropi</name>
    <dbReference type="NCBI Taxonomy" id="529"/>
    <lineage>
        <taxon>Bacteria</taxon>
        <taxon>Pseudomonadati</taxon>
        <taxon>Pseudomonadota</taxon>
        <taxon>Alphaproteobacteria</taxon>
        <taxon>Hyphomicrobiales</taxon>
        <taxon>Brucellaceae</taxon>
        <taxon>Brucella/Ochrobactrum group</taxon>
        <taxon>Brucella</taxon>
    </lineage>
</organism>
<accession>A0A6L3Z7U6</accession>
<dbReference type="EMBL" id="WBWS01000007">
    <property type="protein sequence ID" value="KAB2771026.1"/>
    <property type="molecule type" value="Genomic_DNA"/>
</dbReference>
<dbReference type="RefSeq" id="WP_151663434.1">
    <property type="nucleotide sequence ID" value="NZ_WBWS01000007.1"/>
</dbReference>